<feature type="region of interest" description="Disordered" evidence="1">
    <location>
        <begin position="413"/>
        <end position="452"/>
    </location>
</feature>
<evidence type="ECO:0000313" key="2">
    <source>
        <dbReference type="EMBL" id="KAA8570588.1"/>
    </source>
</evidence>
<keyword evidence="3" id="KW-1185">Reference proteome</keyword>
<feature type="compositionally biased region" description="Low complexity" evidence="1">
    <location>
        <begin position="229"/>
        <end position="245"/>
    </location>
</feature>
<protein>
    <submittedName>
        <fullName evidence="2">Uncharacterized protein</fullName>
    </submittedName>
</protein>
<evidence type="ECO:0000313" key="3">
    <source>
        <dbReference type="Proteomes" id="UP000322873"/>
    </source>
</evidence>
<feature type="region of interest" description="Disordered" evidence="1">
    <location>
        <begin position="468"/>
        <end position="492"/>
    </location>
</feature>
<dbReference type="EMBL" id="VICG01000007">
    <property type="protein sequence ID" value="KAA8570588.1"/>
    <property type="molecule type" value="Genomic_DNA"/>
</dbReference>
<feature type="compositionally biased region" description="Basic and acidic residues" evidence="1">
    <location>
        <begin position="426"/>
        <end position="437"/>
    </location>
</feature>
<organism evidence="2 3">
    <name type="scientific">Monilinia fructicola</name>
    <name type="common">Brown rot fungus</name>
    <name type="synonym">Ciboria fructicola</name>
    <dbReference type="NCBI Taxonomy" id="38448"/>
    <lineage>
        <taxon>Eukaryota</taxon>
        <taxon>Fungi</taxon>
        <taxon>Dikarya</taxon>
        <taxon>Ascomycota</taxon>
        <taxon>Pezizomycotina</taxon>
        <taxon>Leotiomycetes</taxon>
        <taxon>Helotiales</taxon>
        <taxon>Sclerotiniaceae</taxon>
        <taxon>Monilinia</taxon>
    </lineage>
</organism>
<feature type="compositionally biased region" description="Basic and acidic residues" evidence="1">
    <location>
        <begin position="216"/>
        <end position="228"/>
    </location>
</feature>
<evidence type="ECO:0000256" key="1">
    <source>
        <dbReference type="SAM" id="MobiDB-lite"/>
    </source>
</evidence>
<proteinExistence type="predicted"/>
<feature type="region of interest" description="Disordered" evidence="1">
    <location>
        <begin position="507"/>
        <end position="532"/>
    </location>
</feature>
<feature type="region of interest" description="Disordered" evidence="1">
    <location>
        <begin position="327"/>
        <end position="370"/>
    </location>
</feature>
<comment type="caution">
    <text evidence="2">The sequence shown here is derived from an EMBL/GenBank/DDBJ whole genome shotgun (WGS) entry which is preliminary data.</text>
</comment>
<reference evidence="2 3" key="1">
    <citation type="submission" date="2019-06" db="EMBL/GenBank/DDBJ databases">
        <title>Genome Sequence of the Brown Rot Fungal Pathogen Monilinia fructicola.</title>
        <authorList>
            <person name="De Miccolis Angelini R.M."/>
            <person name="Landi L."/>
            <person name="Abate D."/>
            <person name="Pollastro S."/>
            <person name="Romanazzi G."/>
            <person name="Faretra F."/>
        </authorList>
    </citation>
    <scope>NUCLEOTIDE SEQUENCE [LARGE SCALE GENOMIC DNA]</scope>
    <source>
        <strain evidence="2 3">Mfrc123</strain>
    </source>
</reference>
<feature type="compositionally biased region" description="Polar residues" evidence="1">
    <location>
        <begin position="508"/>
        <end position="532"/>
    </location>
</feature>
<feature type="region of interest" description="Disordered" evidence="1">
    <location>
        <begin position="583"/>
        <end position="602"/>
    </location>
</feature>
<dbReference type="AlphaFoldDB" id="A0A5M9JM65"/>
<sequence>MSKIPKAGTWKSEASGRTNTGSTVRGRISAPIPIRDDDEFPIRSPGTGIATPLGSLHSDGIEKVMRGSAISGHSALAHGDIGMGSYIEPSRRIGSTPIPSNRPSYNAPSRLTEDFSVHGCSSPVGRASESIISKPARKQSTFKGVLSKIFGKKRKDASHKRQVIDALQSEQHHRSDPTALSRNPVNAATSPKRSTSMPINEFNRALRSHSPFVDSSLKENNDTERDPTRISTQTQSTTTRTRVTTGRLYTPDKTPGYADWTGLSPRPASAQAKGSKALSDEDGSGSIGMAITSGSHPNRRSRSLGQLREAARVAGETTRCRSDEIRHWRASYDPGPLSPLSSNKAEADEPMSVDDPESPRPIESRDQLQPFNFGNLSGLTGMKITQAADLATRVDHIESRLSEMEKTVCQIHRQLNGNGDNVTLRDPPKGGQRDRSSSARRPPTDNSELTLPVLPRHRHWHEFGAQNRLSSNNNINRPTSSSHNSYHPDFDETVPTPYATTTDDRVHLSSSHTTGRPLSTSTTIRGLPSSSPTIQKDAHLTIEHYTNLTNMFLAEQSARQHLENIVLTLQQRIASYPSIASTSYPTPDSVAGGRPILDTTSSTKSTSELFGIDSDDDAYVATPDVFQTPKEELGGPTFGDEVFGAGKGTRDRNTRLSVDTGKGDERTLSLSQITLKRGVQPSLNF</sequence>
<accession>A0A5M9JM65</accession>
<feature type="compositionally biased region" description="Basic and acidic residues" evidence="1">
    <location>
        <begin position="357"/>
        <end position="366"/>
    </location>
</feature>
<feature type="compositionally biased region" description="Polar residues" evidence="1">
    <location>
        <begin position="178"/>
        <end position="198"/>
    </location>
</feature>
<feature type="region of interest" description="Disordered" evidence="1">
    <location>
        <begin position="167"/>
        <end position="304"/>
    </location>
</feature>
<feature type="compositionally biased region" description="Polar residues" evidence="1">
    <location>
        <begin position="468"/>
        <end position="485"/>
    </location>
</feature>
<gene>
    <name evidence="2" type="ORF">EYC84_002845</name>
</gene>
<name>A0A5M9JM65_MONFR</name>
<dbReference type="VEuPathDB" id="FungiDB:MFRU_031g00040"/>
<feature type="region of interest" description="Disordered" evidence="1">
    <location>
        <begin position="1"/>
        <end position="49"/>
    </location>
</feature>
<dbReference type="Proteomes" id="UP000322873">
    <property type="component" value="Unassembled WGS sequence"/>
</dbReference>